<dbReference type="InterPro" id="IPR006102">
    <property type="entry name" value="Ig-like_GH2"/>
</dbReference>
<dbReference type="Pfam" id="PF16355">
    <property type="entry name" value="DUF4982"/>
    <property type="match status" value="1"/>
</dbReference>
<evidence type="ECO:0000259" key="4">
    <source>
        <dbReference type="Pfam" id="PF00703"/>
    </source>
</evidence>
<reference evidence="8 9" key="1">
    <citation type="submission" date="2022-04" db="EMBL/GenBank/DDBJ databases">
        <title>Genome diversity in the genus Frankia.</title>
        <authorList>
            <person name="Carlos-Shanley C."/>
            <person name="Hahn D."/>
        </authorList>
    </citation>
    <scope>NUCLEOTIDE SEQUENCE [LARGE SCALE GENOMIC DNA]</scope>
    <source>
        <strain evidence="8 9">Ag45/Mut15</strain>
    </source>
</reference>
<feature type="domain" description="Glycoside hydrolase family 2" evidence="7">
    <location>
        <begin position="709"/>
        <end position="810"/>
    </location>
</feature>
<dbReference type="InterPro" id="IPR051913">
    <property type="entry name" value="GH2_Domain-Containing"/>
</dbReference>
<organism evidence="8 9">
    <name type="scientific">Frankia umida</name>
    <dbReference type="NCBI Taxonomy" id="573489"/>
    <lineage>
        <taxon>Bacteria</taxon>
        <taxon>Bacillati</taxon>
        <taxon>Actinomycetota</taxon>
        <taxon>Actinomycetes</taxon>
        <taxon>Frankiales</taxon>
        <taxon>Frankiaceae</taxon>
        <taxon>Frankia</taxon>
    </lineage>
</organism>
<dbReference type="InterPro" id="IPR013783">
    <property type="entry name" value="Ig-like_fold"/>
</dbReference>
<dbReference type="Pfam" id="PF18565">
    <property type="entry name" value="Glyco_hydro2_C5"/>
    <property type="match status" value="1"/>
</dbReference>
<evidence type="ECO:0000256" key="3">
    <source>
        <dbReference type="ARBA" id="ARBA00023295"/>
    </source>
</evidence>
<proteinExistence type="inferred from homology"/>
<dbReference type="EMBL" id="JALKFT010000057">
    <property type="protein sequence ID" value="MCK9878990.1"/>
    <property type="molecule type" value="Genomic_DNA"/>
</dbReference>
<dbReference type="InterPro" id="IPR040605">
    <property type="entry name" value="Glyco_hydro2_dom5"/>
</dbReference>
<dbReference type="SUPFAM" id="SSF51445">
    <property type="entry name" value="(Trans)glycosidases"/>
    <property type="match status" value="1"/>
</dbReference>
<dbReference type="SUPFAM" id="SSF49785">
    <property type="entry name" value="Galactose-binding domain-like"/>
    <property type="match status" value="1"/>
</dbReference>
<evidence type="ECO:0000256" key="2">
    <source>
        <dbReference type="ARBA" id="ARBA00022801"/>
    </source>
</evidence>
<feature type="domain" description="Glycoside hydrolase family 2 catalytic" evidence="5">
    <location>
        <begin position="272"/>
        <end position="419"/>
    </location>
</feature>
<dbReference type="PRINTS" id="PR00132">
    <property type="entry name" value="GLHYDRLASE2"/>
</dbReference>
<feature type="domain" description="Glycoside hydrolase family 2 immunoglobulin-like beta-sandwich" evidence="4">
    <location>
        <begin position="159"/>
        <end position="262"/>
    </location>
</feature>
<dbReference type="PANTHER" id="PTHR42732:SF1">
    <property type="entry name" value="BETA-MANNOSIDASE"/>
    <property type="match status" value="1"/>
</dbReference>
<feature type="domain" description="DUF4982" evidence="6">
    <location>
        <begin position="636"/>
        <end position="694"/>
    </location>
</feature>
<dbReference type="Pfam" id="PF00703">
    <property type="entry name" value="Glyco_hydro_2"/>
    <property type="match status" value="1"/>
</dbReference>
<comment type="similarity">
    <text evidence="1">Belongs to the glycosyl hydrolase 2 family.</text>
</comment>
<evidence type="ECO:0000259" key="5">
    <source>
        <dbReference type="Pfam" id="PF02836"/>
    </source>
</evidence>
<dbReference type="InterPro" id="IPR032311">
    <property type="entry name" value="DUF4982"/>
</dbReference>
<comment type="caution">
    <text evidence="8">The sequence shown here is derived from an EMBL/GenBank/DDBJ whole genome shotgun (WGS) entry which is preliminary data.</text>
</comment>
<dbReference type="PANTHER" id="PTHR42732">
    <property type="entry name" value="BETA-GALACTOSIDASE"/>
    <property type="match status" value="1"/>
</dbReference>
<sequence length="833" mass="91144">MIRSSFNQGWHVSREHGDGSGVSIGPVTVPHDAMLFEQRDPKAVNSHNTGYFPGGVYRYTKTFRAAEEWRGRSVTLEFEGVYMRSEVFVNGRLAGGRPSGYAVFQVTLDTFLDYGTDNRVEVVAHNDRGPNSRWYSGSGIYRPVHLLVGDRLRVTPDGLRISTKSVERTEAVVEVQIETVNDGTESRTVTVTTTLRGPRATTGPIEERLSLGPGEKKTLRQRVTVPAPALWSPESPQLHTATVVLADGDQIVDEAVADFGIRTVSVDARRGLRINGEPVKLRGAAIHHDNGVIGAHTLDAAEERRVRILRESGFNAIRSAHNPISRATLRACDRHGVLVMDELTDVWWRPKSRADYSAEFEQWWERDLEALVAKDFNHPSVILYSIGNEIPETATAQGVQRNREMADRTRELDPTRLVTNCINGFLNLIFRGKGEKVEVKTTGEKGGDAPNKNLIAVLNLLMGILHPALRRIVRLPAVDRRTRDAYAALDVAGYNYMAGRYRKDAKLHPERVIVGSETGPTETVPIWREIETMPHVIGDFTWTGWDYIGEAAIAVLPYGRRPSLFGPWPALLAGEPVIDITGHRQTQSYLNEIAWHLRKAPHLAVQPVNHSGEKQYSNAWRSTNSLHSWSWEGHEGRTAVVEVYADAHRVELLLNGDRVGDAPAGPEQDYLATFSLPYQPGNLTAVAYDADGGELGRDTLTSAGPELRLQVQPEGSELRADGADLGYLPIALTDAAGTVRPLADRTVTVQVTGAGTLLGFGSARPVTEESFSAGRYSTYWGRALAVVRAGHEAGDVTVTVTAAGCEPVTVVVPVTAVAPVTAVGRAVPAKSGQ</sequence>
<keyword evidence="9" id="KW-1185">Reference proteome</keyword>
<evidence type="ECO:0000259" key="6">
    <source>
        <dbReference type="Pfam" id="PF16355"/>
    </source>
</evidence>
<evidence type="ECO:0000313" key="9">
    <source>
        <dbReference type="Proteomes" id="UP001201873"/>
    </source>
</evidence>
<keyword evidence="2" id="KW-0378">Hydrolase</keyword>
<dbReference type="InterPro" id="IPR017853">
    <property type="entry name" value="GH"/>
</dbReference>
<dbReference type="SUPFAM" id="SSF49303">
    <property type="entry name" value="beta-Galactosidase/glucuronidase domain"/>
    <property type="match status" value="1"/>
</dbReference>
<gene>
    <name evidence="8" type="ORF">MXD59_25065</name>
</gene>
<dbReference type="RefSeq" id="WP_248827044.1">
    <property type="nucleotide sequence ID" value="NZ_JALKFT010000057.1"/>
</dbReference>
<keyword evidence="3" id="KW-0326">Glycosidase</keyword>
<evidence type="ECO:0000256" key="1">
    <source>
        <dbReference type="ARBA" id="ARBA00007401"/>
    </source>
</evidence>
<dbReference type="Pfam" id="PF02836">
    <property type="entry name" value="Glyco_hydro_2_C"/>
    <property type="match status" value="1"/>
</dbReference>
<dbReference type="Proteomes" id="UP001201873">
    <property type="component" value="Unassembled WGS sequence"/>
</dbReference>
<accession>A0ABT0K5D0</accession>
<protein>
    <submittedName>
        <fullName evidence="8">DUF4982 domain-containing protein</fullName>
    </submittedName>
</protein>
<dbReference type="InterPro" id="IPR036156">
    <property type="entry name" value="Beta-gal/glucu_dom_sf"/>
</dbReference>
<dbReference type="InterPro" id="IPR006101">
    <property type="entry name" value="Glyco_hydro_2"/>
</dbReference>
<dbReference type="Gene3D" id="2.60.40.10">
    <property type="entry name" value="Immunoglobulins"/>
    <property type="match status" value="3"/>
</dbReference>
<evidence type="ECO:0000313" key="8">
    <source>
        <dbReference type="EMBL" id="MCK9878990.1"/>
    </source>
</evidence>
<dbReference type="Gene3D" id="3.20.20.80">
    <property type="entry name" value="Glycosidases"/>
    <property type="match status" value="1"/>
</dbReference>
<dbReference type="InterPro" id="IPR008979">
    <property type="entry name" value="Galactose-bd-like_sf"/>
</dbReference>
<dbReference type="Gene3D" id="2.60.120.260">
    <property type="entry name" value="Galactose-binding domain-like"/>
    <property type="match status" value="1"/>
</dbReference>
<evidence type="ECO:0000259" key="7">
    <source>
        <dbReference type="Pfam" id="PF18565"/>
    </source>
</evidence>
<dbReference type="InterPro" id="IPR006103">
    <property type="entry name" value="Glyco_hydro_2_cat"/>
</dbReference>
<name>A0ABT0K5D0_9ACTN</name>